<comment type="caution">
    <text evidence="1">The sequence shown here is derived from an EMBL/GenBank/DDBJ whole genome shotgun (WGS) entry which is preliminary data.</text>
</comment>
<accession>A0A7X0SL75</accession>
<dbReference type="RefSeq" id="WP_185129731.1">
    <property type="nucleotide sequence ID" value="NZ_JACJVO010000017.1"/>
</dbReference>
<sequence>MKDLYHFMITCGNFRSLSEWLTSVLERGVQHGQLQLTSTSRADAEALMAAVHGTMLSARMAIRRYSAS</sequence>
<reference evidence="1 2" key="1">
    <citation type="submission" date="2020-08" db="EMBL/GenBank/DDBJ databases">
        <title>Cohnella phylogeny.</title>
        <authorList>
            <person name="Dunlap C."/>
        </authorList>
    </citation>
    <scope>NUCLEOTIDE SEQUENCE [LARGE SCALE GENOMIC DNA]</scope>
    <source>
        <strain evidence="1 2">CBP 2801</strain>
    </source>
</reference>
<dbReference type="Gene3D" id="1.10.357.10">
    <property type="entry name" value="Tetracycline Repressor, domain 2"/>
    <property type="match status" value="1"/>
</dbReference>
<keyword evidence="2" id="KW-1185">Reference proteome</keyword>
<proteinExistence type="predicted"/>
<name>A0A7X0SL75_9BACL</name>
<dbReference type="InterPro" id="IPR036271">
    <property type="entry name" value="Tet_transcr_reg_TetR-rel_C_sf"/>
</dbReference>
<gene>
    <name evidence="1" type="ORF">H7C18_14140</name>
</gene>
<dbReference type="Proteomes" id="UP000564644">
    <property type="component" value="Unassembled WGS sequence"/>
</dbReference>
<dbReference type="EMBL" id="JACJVO010000017">
    <property type="protein sequence ID" value="MBB6732057.1"/>
    <property type="molecule type" value="Genomic_DNA"/>
</dbReference>
<protein>
    <submittedName>
        <fullName evidence="1">Uncharacterized protein</fullName>
    </submittedName>
</protein>
<evidence type="ECO:0000313" key="1">
    <source>
        <dbReference type="EMBL" id="MBB6732057.1"/>
    </source>
</evidence>
<dbReference type="AlphaFoldDB" id="A0A7X0SL75"/>
<evidence type="ECO:0000313" key="2">
    <source>
        <dbReference type="Proteomes" id="UP000564644"/>
    </source>
</evidence>
<organism evidence="1 2">
    <name type="scientific">Cohnella zeiphila</name>
    <dbReference type="NCBI Taxonomy" id="2761120"/>
    <lineage>
        <taxon>Bacteria</taxon>
        <taxon>Bacillati</taxon>
        <taxon>Bacillota</taxon>
        <taxon>Bacilli</taxon>
        <taxon>Bacillales</taxon>
        <taxon>Paenibacillaceae</taxon>
        <taxon>Cohnella</taxon>
    </lineage>
</organism>
<dbReference type="SUPFAM" id="SSF48498">
    <property type="entry name" value="Tetracyclin repressor-like, C-terminal domain"/>
    <property type="match status" value="1"/>
</dbReference>